<dbReference type="NCBIfam" id="TIGR01198">
    <property type="entry name" value="pgl"/>
    <property type="match status" value="1"/>
</dbReference>
<gene>
    <name evidence="7" type="primary">pgl</name>
    <name evidence="9" type="ORF">EDC35_105118</name>
</gene>
<dbReference type="SUPFAM" id="SSF100950">
    <property type="entry name" value="NagB/RpiA/CoA transferase-like"/>
    <property type="match status" value="1"/>
</dbReference>
<proteinExistence type="inferred from homology"/>
<dbReference type="CDD" id="cd01400">
    <property type="entry name" value="6PGL"/>
    <property type="match status" value="1"/>
</dbReference>
<dbReference type="InterPro" id="IPR037171">
    <property type="entry name" value="NagB/RpiA_transferase-like"/>
</dbReference>
<comment type="caution">
    <text evidence="9">The sequence shown here is derived from an EMBL/GenBank/DDBJ whole genome shotgun (WGS) entry which is preliminary data.</text>
</comment>
<dbReference type="RefSeq" id="WP_132977294.1">
    <property type="nucleotide sequence ID" value="NZ_SMAO01000005.1"/>
</dbReference>
<comment type="pathway">
    <text evidence="3 7">Carbohydrate degradation; pentose phosphate pathway; D-ribulose 5-phosphate from D-glucose 6-phosphate (oxidative stage): step 2/3.</text>
</comment>
<dbReference type="GO" id="GO:0006098">
    <property type="term" value="P:pentose-phosphate shunt"/>
    <property type="evidence" value="ECO:0007669"/>
    <property type="project" value="UniProtKB-UniPathway"/>
</dbReference>
<dbReference type="GO" id="GO:0005975">
    <property type="term" value="P:carbohydrate metabolic process"/>
    <property type="evidence" value="ECO:0007669"/>
    <property type="project" value="UniProtKB-UniRule"/>
</dbReference>
<dbReference type="InterPro" id="IPR006148">
    <property type="entry name" value="Glc/Gal-6P_isomerase"/>
</dbReference>
<feature type="domain" description="Glucosamine/galactosamine-6-phosphate isomerase" evidence="8">
    <location>
        <begin position="22"/>
        <end position="223"/>
    </location>
</feature>
<keyword evidence="10" id="KW-1185">Reference proteome</keyword>
<evidence type="ECO:0000259" key="8">
    <source>
        <dbReference type="Pfam" id="PF01182"/>
    </source>
</evidence>
<reference evidence="9 10" key="1">
    <citation type="submission" date="2019-03" db="EMBL/GenBank/DDBJ databases">
        <title>Genomic Encyclopedia of Type Strains, Phase IV (KMG-IV): sequencing the most valuable type-strain genomes for metagenomic binning, comparative biology and taxonomic classification.</title>
        <authorList>
            <person name="Goeker M."/>
        </authorList>
    </citation>
    <scope>NUCLEOTIDE SEQUENCE [LARGE SCALE GENOMIC DNA]</scope>
    <source>
        <strain evidence="9 10">DSM 13587</strain>
    </source>
</reference>
<evidence type="ECO:0000256" key="2">
    <source>
        <dbReference type="ARBA" id="ARBA00002681"/>
    </source>
</evidence>
<evidence type="ECO:0000313" key="9">
    <source>
        <dbReference type="EMBL" id="TCT20679.1"/>
    </source>
</evidence>
<evidence type="ECO:0000256" key="1">
    <source>
        <dbReference type="ARBA" id="ARBA00000832"/>
    </source>
</evidence>
<dbReference type="AlphaFoldDB" id="A0A4R3N201"/>
<comment type="function">
    <text evidence="2 7">Hydrolysis of 6-phosphogluconolactone to 6-phosphogluconate.</text>
</comment>
<dbReference type="EMBL" id="SMAO01000005">
    <property type="protein sequence ID" value="TCT20679.1"/>
    <property type="molecule type" value="Genomic_DNA"/>
</dbReference>
<dbReference type="PANTHER" id="PTHR11054">
    <property type="entry name" value="6-PHOSPHOGLUCONOLACTONASE"/>
    <property type="match status" value="1"/>
</dbReference>
<keyword evidence="7" id="KW-0378">Hydrolase</keyword>
<protein>
    <recommendedName>
        <fullName evidence="6 7">6-phosphogluconolactonase</fullName>
        <shortName evidence="7">6PGL</shortName>
        <ecNumber evidence="5 7">3.1.1.31</ecNumber>
    </recommendedName>
</protein>
<dbReference type="Gene3D" id="3.40.50.1360">
    <property type="match status" value="1"/>
</dbReference>
<sequence>MSTQVEHHRDHRWHRFSCRANFERSAHDFILDAAMRSIDDTGRFRLVLSGGRTPRRLYASLRLAQTDWSAWVLYFSDERCLPENDPHRNSRMAAEAWLDHVPIPAGQIHVIPAELGPERGADHYSRQLAGVDTFDLVLLGLGEDGHTASLFPDGDWESAASWPDAIPVQDAPKPPPERVSLSPARLSRTRQCLFLITGSDKREAVDRWRAGTGSPASRIRANAGVDVFLDLE</sequence>
<evidence type="ECO:0000256" key="4">
    <source>
        <dbReference type="ARBA" id="ARBA00010662"/>
    </source>
</evidence>
<dbReference type="Pfam" id="PF01182">
    <property type="entry name" value="Glucosamine_iso"/>
    <property type="match status" value="1"/>
</dbReference>
<dbReference type="InterPro" id="IPR005900">
    <property type="entry name" value="6-phosphogluconolactonase_DevB"/>
</dbReference>
<dbReference type="GO" id="GO:0017057">
    <property type="term" value="F:6-phosphogluconolactonase activity"/>
    <property type="evidence" value="ECO:0007669"/>
    <property type="project" value="UniProtKB-UniRule"/>
</dbReference>
<organism evidence="9 10">
    <name type="scientific">Thiobaca trueperi</name>
    <dbReference type="NCBI Taxonomy" id="127458"/>
    <lineage>
        <taxon>Bacteria</taxon>
        <taxon>Pseudomonadati</taxon>
        <taxon>Pseudomonadota</taxon>
        <taxon>Gammaproteobacteria</taxon>
        <taxon>Chromatiales</taxon>
        <taxon>Chromatiaceae</taxon>
        <taxon>Thiobaca</taxon>
    </lineage>
</organism>
<dbReference type="UniPathway" id="UPA00115">
    <property type="reaction ID" value="UER00409"/>
</dbReference>
<evidence type="ECO:0000256" key="5">
    <source>
        <dbReference type="ARBA" id="ARBA00013198"/>
    </source>
</evidence>
<comment type="similarity">
    <text evidence="4 7">Belongs to the glucosamine/galactosamine-6-phosphate isomerase family. 6-phosphogluconolactonase subfamily.</text>
</comment>
<evidence type="ECO:0000256" key="7">
    <source>
        <dbReference type="RuleBase" id="RU365095"/>
    </source>
</evidence>
<evidence type="ECO:0000256" key="3">
    <source>
        <dbReference type="ARBA" id="ARBA00004961"/>
    </source>
</evidence>
<comment type="catalytic activity">
    <reaction evidence="1 7">
        <text>6-phospho-D-glucono-1,5-lactone + H2O = 6-phospho-D-gluconate + H(+)</text>
        <dbReference type="Rhea" id="RHEA:12556"/>
        <dbReference type="ChEBI" id="CHEBI:15377"/>
        <dbReference type="ChEBI" id="CHEBI:15378"/>
        <dbReference type="ChEBI" id="CHEBI:57955"/>
        <dbReference type="ChEBI" id="CHEBI:58759"/>
        <dbReference type="EC" id="3.1.1.31"/>
    </reaction>
</comment>
<dbReference type="Proteomes" id="UP000295717">
    <property type="component" value="Unassembled WGS sequence"/>
</dbReference>
<dbReference type="InterPro" id="IPR039104">
    <property type="entry name" value="6PGL"/>
</dbReference>
<dbReference type="EC" id="3.1.1.31" evidence="5 7"/>
<name>A0A4R3N201_9GAMM</name>
<dbReference type="PANTHER" id="PTHR11054:SF0">
    <property type="entry name" value="6-PHOSPHOGLUCONOLACTONASE"/>
    <property type="match status" value="1"/>
</dbReference>
<accession>A0A4R3N201</accession>
<dbReference type="OrthoDB" id="9810967at2"/>
<evidence type="ECO:0000313" key="10">
    <source>
        <dbReference type="Proteomes" id="UP000295717"/>
    </source>
</evidence>
<evidence type="ECO:0000256" key="6">
    <source>
        <dbReference type="ARBA" id="ARBA00020337"/>
    </source>
</evidence>